<evidence type="ECO:0000313" key="2">
    <source>
        <dbReference type="EMBL" id="MFC6388762.1"/>
    </source>
</evidence>
<keyword evidence="1" id="KW-0812">Transmembrane</keyword>
<keyword evidence="1" id="KW-1133">Transmembrane helix</keyword>
<keyword evidence="3" id="KW-1185">Reference proteome</keyword>
<keyword evidence="1" id="KW-0472">Membrane</keyword>
<dbReference type="Proteomes" id="UP001596237">
    <property type="component" value="Unassembled WGS sequence"/>
</dbReference>
<protein>
    <submittedName>
        <fullName evidence="2">Uncharacterized protein</fullName>
    </submittedName>
</protein>
<feature type="transmembrane region" description="Helical" evidence="1">
    <location>
        <begin position="26"/>
        <end position="46"/>
    </location>
</feature>
<gene>
    <name evidence="2" type="ORF">ACFQDP_05320</name>
</gene>
<evidence type="ECO:0000256" key="1">
    <source>
        <dbReference type="SAM" id="Phobius"/>
    </source>
</evidence>
<dbReference type="EMBL" id="JBHSTT010000019">
    <property type="protein sequence ID" value="MFC6388762.1"/>
    <property type="molecule type" value="Genomic_DNA"/>
</dbReference>
<name>A0ABW1WJL6_9HYPH</name>
<dbReference type="RefSeq" id="WP_192284670.1">
    <property type="nucleotide sequence ID" value="NZ_JBHSTT010000019.1"/>
</dbReference>
<sequence length="85" mass="9045">MSNPDSPTAILDHRAVISGHRAMQVAYFWILSAMAAAAGIVGLVYLESNRNEREAGRMIVASQGNAAYAAILVNGLAQRHGRPTP</sequence>
<proteinExistence type="predicted"/>
<comment type="caution">
    <text evidence="2">The sequence shown here is derived from an EMBL/GenBank/DDBJ whole genome shotgun (WGS) entry which is preliminary data.</text>
</comment>
<accession>A0ABW1WJL6</accession>
<organism evidence="2 3">
    <name type="scientific">Methylorubrum zatmanii</name>
    <dbReference type="NCBI Taxonomy" id="29429"/>
    <lineage>
        <taxon>Bacteria</taxon>
        <taxon>Pseudomonadati</taxon>
        <taxon>Pseudomonadota</taxon>
        <taxon>Alphaproteobacteria</taxon>
        <taxon>Hyphomicrobiales</taxon>
        <taxon>Methylobacteriaceae</taxon>
        <taxon>Methylorubrum</taxon>
    </lineage>
</organism>
<reference evidence="3" key="1">
    <citation type="journal article" date="2019" name="Int. J. Syst. Evol. Microbiol.">
        <title>The Global Catalogue of Microorganisms (GCM) 10K type strain sequencing project: providing services to taxonomists for standard genome sequencing and annotation.</title>
        <authorList>
            <consortium name="The Broad Institute Genomics Platform"/>
            <consortium name="The Broad Institute Genome Sequencing Center for Infectious Disease"/>
            <person name="Wu L."/>
            <person name="Ma J."/>
        </authorList>
    </citation>
    <scope>NUCLEOTIDE SEQUENCE [LARGE SCALE GENOMIC DNA]</scope>
    <source>
        <strain evidence="3">CCUG 36916</strain>
    </source>
</reference>
<evidence type="ECO:0000313" key="3">
    <source>
        <dbReference type="Proteomes" id="UP001596237"/>
    </source>
</evidence>